<evidence type="ECO:0000313" key="13">
    <source>
        <dbReference type="Proteomes" id="UP000604046"/>
    </source>
</evidence>
<dbReference type="PANTHER" id="PTHR11214:SF3">
    <property type="entry name" value="BETA-1,3-GALACTOSYLTRANSFERASE 6"/>
    <property type="match status" value="1"/>
</dbReference>
<dbReference type="Pfam" id="PF08241">
    <property type="entry name" value="Methyltransf_11"/>
    <property type="match status" value="1"/>
</dbReference>
<reference evidence="12" key="1">
    <citation type="submission" date="2021-02" db="EMBL/GenBank/DDBJ databases">
        <authorList>
            <person name="Dougan E. K."/>
            <person name="Rhodes N."/>
            <person name="Thang M."/>
            <person name="Chan C."/>
        </authorList>
    </citation>
    <scope>NUCLEOTIDE SEQUENCE</scope>
</reference>
<keyword evidence="10" id="KW-0732">Signal</keyword>
<dbReference type="Pfam" id="PF01762">
    <property type="entry name" value="Galactosyl_T"/>
    <property type="match status" value="1"/>
</dbReference>
<evidence type="ECO:0000256" key="5">
    <source>
        <dbReference type="ARBA" id="ARBA00022692"/>
    </source>
</evidence>
<evidence type="ECO:0000259" key="11">
    <source>
        <dbReference type="Pfam" id="PF08241"/>
    </source>
</evidence>
<dbReference type="GO" id="GO:0016758">
    <property type="term" value="F:hexosyltransferase activity"/>
    <property type="evidence" value="ECO:0007669"/>
    <property type="project" value="InterPro"/>
</dbReference>
<comment type="subcellular location">
    <subcellularLocation>
        <location evidence="1">Golgi apparatus membrane</location>
        <topology evidence="1">Single-pass type II membrane protein</topology>
    </subcellularLocation>
</comment>
<dbReference type="PANTHER" id="PTHR11214">
    <property type="entry name" value="BETA-1,3-N-ACETYLGLUCOSAMINYLTRANSFERASE"/>
    <property type="match status" value="1"/>
</dbReference>
<dbReference type="OrthoDB" id="411696at2759"/>
<dbReference type="InterPro" id="IPR029063">
    <property type="entry name" value="SAM-dependent_MTases_sf"/>
</dbReference>
<keyword evidence="5" id="KW-0812">Transmembrane</keyword>
<dbReference type="GO" id="GO:0008757">
    <property type="term" value="F:S-adenosylmethionine-dependent methyltransferase activity"/>
    <property type="evidence" value="ECO:0007669"/>
    <property type="project" value="InterPro"/>
</dbReference>
<evidence type="ECO:0000256" key="6">
    <source>
        <dbReference type="ARBA" id="ARBA00022968"/>
    </source>
</evidence>
<evidence type="ECO:0000256" key="9">
    <source>
        <dbReference type="ARBA" id="ARBA00023136"/>
    </source>
</evidence>
<keyword evidence="8" id="KW-0333">Golgi apparatus</keyword>
<dbReference type="Gene3D" id="3.40.50.150">
    <property type="entry name" value="Vaccinia Virus protein VP39"/>
    <property type="match status" value="1"/>
</dbReference>
<evidence type="ECO:0000256" key="10">
    <source>
        <dbReference type="SAM" id="SignalP"/>
    </source>
</evidence>
<evidence type="ECO:0000256" key="4">
    <source>
        <dbReference type="ARBA" id="ARBA00022679"/>
    </source>
</evidence>
<evidence type="ECO:0000313" key="12">
    <source>
        <dbReference type="EMBL" id="CAE7238839.1"/>
    </source>
</evidence>
<dbReference type="InterPro" id="IPR013216">
    <property type="entry name" value="Methyltransf_11"/>
</dbReference>
<accession>A0A812KZ90</accession>
<gene>
    <name evidence="12" type="primary">GALT3</name>
    <name evidence="12" type="ORF">SNAT2548_LOCUS10527</name>
</gene>
<dbReference type="GO" id="GO:0006493">
    <property type="term" value="P:protein O-linked glycosylation"/>
    <property type="evidence" value="ECO:0007669"/>
    <property type="project" value="TreeGrafter"/>
</dbReference>
<comment type="caution">
    <text evidence="12">The sequence shown here is derived from an EMBL/GenBank/DDBJ whole genome shotgun (WGS) entry which is preliminary data.</text>
</comment>
<dbReference type="InterPro" id="IPR002659">
    <property type="entry name" value="Glyco_trans_31"/>
</dbReference>
<keyword evidence="4" id="KW-0808">Transferase</keyword>
<evidence type="ECO:0000256" key="2">
    <source>
        <dbReference type="ARBA" id="ARBA00008661"/>
    </source>
</evidence>
<keyword evidence="6" id="KW-0735">Signal-anchor</keyword>
<name>A0A812KZ90_9DINO</name>
<dbReference type="GO" id="GO:0000139">
    <property type="term" value="C:Golgi membrane"/>
    <property type="evidence" value="ECO:0007669"/>
    <property type="project" value="UniProtKB-SubCell"/>
</dbReference>
<evidence type="ECO:0000256" key="8">
    <source>
        <dbReference type="ARBA" id="ARBA00023034"/>
    </source>
</evidence>
<keyword evidence="13" id="KW-1185">Reference proteome</keyword>
<evidence type="ECO:0000256" key="3">
    <source>
        <dbReference type="ARBA" id="ARBA00022676"/>
    </source>
</evidence>
<keyword evidence="3" id="KW-0328">Glycosyltransferase</keyword>
<evidence type="ECO:0000256" key="7">
    <source>
        <dbReference type="ARBA" id="ARBA00022989"/>
    </source>
</evidence>
<dbReference type="AlphaFoldDB" id="A0A812KZ90"/>
<keyword evidence="7" id="KW-1133">Transmembrane helix</keyword>
<dbReference type="Proteomes" id="UP000604046">
    <property type="component" value="Unassembled WGS sequence"/>
</dbReference>
<dbReference type="Gene3D" id="3.90.550.50">
    <property type="match status" value="1"/>
</dbReference>
<keyword evidence="9" id="KW-0472">Membrane</keyword>
<dbReference type="EMBL" id="CAJNDS010000879">
    <property type="protein sequence ID" value="CAE7238839.1"/>
    <property type="molecule type" value="Genomic_DNA"/>
</dbReference>
<proteinExistence type="inferred from homology"/>
<comment type="similarity">
    <text evidence="2">Belongs to the glycosyltransferase 31 family.</text>
</comment>
<feature type="signal peptide" evidence="10">
    <location>
        <begin position="1"/>
        <end position="26"/>
    </location>
</feature>
<feature type="chain" id="PRO_5032981639" evidence="10">
    <location>
        <begin position="27"/>
        <end position="1089"/>
    </location>
</feature>
<feature type="domain" description="Methyltransferase type 11" evidence="11">
    <location>
        <begin position="949"/>
        <end position="997"/>
    </location>
</feature>
<protein>
    <submittedName>
        <fullName evidence="12">GALT3 protein</fullName>
    </submittedName>
</protein>
<dbReference type="SUPFAM" id="SSF53335">
    <property type="entry name" value="S-adenosyl-L-methionine-dependent methyltransferases"/>
    <property type="match status" value="1"/>
</dbReference>
<organism evidence="12 13">
    <name type="scientific">Symbiodinium natans</name>
    <dbReference type="NCBI Taxonomy" id="878477"/>
    <lineage>
        <taxon>Eukaryota</taxon>
        <taxon>Sar</taxon>
        <taxon>Alveolata</taxon>
        <taxon>Dinophyceae</taxon>
        <taxon>Suessiales</taxon>
        <taxon>Symbiodiniaceae</taxon>
        <taxon>Symbiodinium</taxon>
    </lineage>
</organism>
<sequence length="1089" mass="124029">MLGSMSWTSSLVFVSSLLSLFSLGFGDDWLFQDLKAEDLEPETAGWCLEQLPSRCLVDFHVGRFDGSQQHRAAQETLKDAREGIKNLKSQPVKLRLLVLVTTVWPNFQRRQLLRQGLTWCRRGLGSRGNEVVWRFLLGDLPMVPPKHFSKAEFHQKALREAEAFGDLLLVGGADEIQYRHIGDAYVLPEANPELWKLLVALRRVRHEYSYDYLMVADDDNFISLANAIELLDMLPPRKVYVGNMIDTVPQRFHQERRVIIQETSVNLYLGSPSKLPIFAHGLGFIISVDLAELLADLGLSFKLRGNDDMLIGMWLRNIADVRFLHYHPWFHDHHEFGGLFSRPCQYDAVIVHRMTPERWRTFDKYQCHICSDVKPLGEALSLDTVEPSEHGEVEELPESSVEELASLERARQEQKNEETNSPLKLAILVFGSRWHDFKLRAYMRRAMGQVKHDLETKHSDPQASWASLSADFEWLFVMTQLPGDWRRHLALREILLRRDLVALGPARLPRESQSAENAGKVRPVHEVGCYRYEEAWRLVEERWGGADFLLLLDHRSYANVPRLLTQMPGWPRRRLMHGLLLDESVFAGAKRRYLWRRRAPVFAHGLGIVLSADVARFIAELALKADGLSQVDLPADVALGQWAQLVEDLQHSSAEDFSELPAQSAMASDVAVVWPMTLARWRFRRNGTFPADVEPSVSVASIASRASPRVHEAPAVPEADLDCWTNMGGRPEAWYLVCCDLNWSGCWGGDFTPQMCCTQVPGRHGLVARPSAEPMLLQRFLNFSDDEFALFLQALAPNNSQQQARGRFRCLTPKDCAKEAFARFYQASWDAGILPLRHPWFVDKEDHLVGVIWKMRAENRGGNPAGHEHTFERLQMGQFLKHVSETVSPEEIPAENGRKRLRRCLEWDSGANSRFFFAKHCDVNDVLTYFGDGHAQLREHADNEKRDFFLDIHIADQVVPENSTGLVICSQVFEHLLKPWLAMQQLFRLLGPGGLLAWSAPLFSQIHGSPQDYWRFTPDGARSLAEEAGFEVLEIWAPGTLRELAGYLLGLTSPYWDNDAIMGGTSHWPLQVYMLARKPQSGRVLHSST</sequence>
<evidence type="ECO:0000256" key="1">
    <source>
        <dbReference type="ARBA" id="ARBA00004323"/>
    </source>
</evidence>